<dbReference type="PROSITE" id="PS50846">
    <property type="entry name" value="HMA_2"/>
    <property type="match status" value="1"/>
</dbReference>
<evidence type="ECO:0000313" key="2">
    <source>
        <dbReference type="EMBL" id="MDR7152232.1"/>
    </source>
</evidence>
<gene>
    <name evidence="2" type="ORF">J2W49_004208</name>
</gene>
<dbReference type="Pfam" id="PF00403">
    <property type="entry name" value="HMA"/>
    <property type="match status" value="1"/>
</dbReference>
<evidence type="ECO:0000259" key="1">
    <source>
        <dbReference type="PROSITE" id="PS50846"/>
    </source>
</evidence>
<dbReference type="EMBL" id="JAVDWU010000010">
    <property type="protein sequence ID" value="MDR7152232.1"/>
    <property type="molecule type" value="Genomic_DNA"/>
</dbReference>
<dbReference type="CDD" id="cd00371">
    <property type="entry name" value="HMA"/>
    <property type="match status" value="1"/>
</dbReference>
<dbReference type="InterPro" id="IPR006121">
    <property type="entry name" value="HMA_dom"/>
</dbReference>
<proteinExistence type="predicted"/>
<dbReference type="Gene3D" id="3.30.70.100">
    <property type="match status" value="1"/>
</dbReference>
<reference evidence="2 3" key="1">
    <citation type="submission" date="2023-07" db="EMBL/GenBank/DDBJ databases">
        <title>Sorghum-associated microbial communities from plants grown in Nebraska, USA.</title>
        <authorList>
            <person name="Schachtman D."/>
        </authorList>
    </citation>
    <scope>NUCLEOTIDE SEQUENCE [LARGE SCALE GENOMIC DNA]</scope>
    <source>
        <strain evidence="2 3">4249</strain>
    </source>
</reference>
<feature type="domain" description="HMA" evidence="1">
    <location>
        <begin position="1"/>
        <end position="64"/>
    </location>
</feature>
<accession>A0ABU1WSF3</accession>
<evidence type="ECO:0000313" key="3">
    <source>
        <dbReference type="Proteomes" id="UP001265700"/>
    </source>
</evidence>
<dbReference type="SUPFAM" id="SSF55008">
    <property type="entry name" value="HMA, heavy metal-associated domain"/>
    <property type="match status" value="1"/>
</dbReference>
<comment type="caution">
    <text evidence="2">The sequence shown here is derived from an EMBL/GenBank/DDBJ whole genome shotgun (WGS) entry which is preliminary data.</text>
</comment>
<dbReference type="InterPro" id="IPR036163">
    <property type="entry name" value="HMA_dom_sf"/>
</dbReference>
<organism evidence="2 3">
    <name type="scientific">Hydrogenophaga palleronii</name>
    <dbReference type="NCBI Taxonomy" id="65655"/>
    <lineage>
        <taxon>Bacteria</taxon>
        <taxon>Pseudomonadati</taxon>
        <taxon>Pseudomonadota</taxon>
        <taxon>Betaproteobacteria</taxon>
        <taxon>Burkholderiales</taxon>
        <taxon>Comamonadaceae</taxon>
        <taxon>Hydrogenophaga</taxon>
    </lineage>
</organism>
<dbReference type="RefSeq" id="WP_310320764.1">
    <property type="nucleotide sequence ID" value="NZ_JAVDWU010000010.1"/>
</dbReference>
<dbReference type="Proteomes" id="UP001265700">
    <property type="component" value="Unassembled WGS sequence"/>
</dbReference>
<name>A0ABU1WSF3_9BURK</name>
<keyword evidence="3" id="KW-1185">Reference proteome</keyword>
<sequence length="65" mass="7036">MNQTFNVQGMTCGHCEKAVTTAIKTLDPTAEVRIDRAANKVEVSSEQPPQAIADVIREEGYTVTA</sequence>
<protein>
    <submittedName>
        <fullName evidence="2">Copper chaperone</fullName>
    </submittedName>
</protein>